<keyword evidence="1" id="KW-0472">Membrane</keyword>
<evidence type="ECO:0000313" key="3">
    <source>
        <dbReference type="Proteomes" id="UP000005324"/>
    </source>
</evidence>
<keyword evidence="1" id="KW-1133">Transmembrane helix</keyword>
<gene>
    <name evidence="2" type="ORF">HMPREF0731_1655</name>
</gene>
<feature type="transmembrane region" description="Helical" evidence="1">
    <location>
        <begin position="38"/>
        <end position="57"/>
    </location>
</feature>
<keyword evidence="3" id="KW-1185">Reference proteome</keyword>
<evidence type="ECO:0000313" key="2">
    <source>
        <dbReference type="EMBL" id="EFH12131.1"/>
    </source>
</evidence>
<dbReference type="Proteomes" id="UP000005324">
    <property type="component" value="Unassembled WGS sequence"/>
</dbReference>
<dbReference type="AlphaFoldDB" id="D5RKP5"/>
<feature type="transmembrane region" description="Helical" evidence="1">
    <location>
        <begin position="12"/>
        <end position="32"/>
    </location>
</feature>
<evidence type="ECO:0000256" key="1">
    <source>
        <dbReference type="SAM" id="Phobius"/>
    </source>
</evidence>
<organism evidence="2 3">
    <name type="scientific">Pseudoroseomonas cervicalis ATCC 49957</name>
    <dbReference type="NCBI Taxonomy" id="525371"/>
    <lineage>
        <taxon>Bacteria</taxon>
        <taxon>Pseudomonadati</taxon>
        <taxon>Pseudomonadota</taxon>
        <taxon>Alphaproteobacteria</taxon>
        <taxon>Acetobacterales</taxon>
        <taxon>Roseomonadaceae</taxon>
        <taxon>Roseomonas</taxon>
    </lineage>
</organism>
<reference evidence="2 3" key="1">
    <citation type="submission" date="2010-04" db="EMBL/GenBank/DDBJ databases">
        <authorList>
            <person name="Qin X."/>
            <person name="Bachman B."/>
            <person name="Battles P."/>
            <person name="Bell A."/>
            <person name="Bess C."/>
            <person name="Bickham C."/>
            <person name="Chaboub L."/>
            <person name="Chen D."/>
            <person name="Coyle M."/>
            <person name="Deiros D.R."/>
            <person name="Dinh H."/>
            <person name="Forbes L."/>
            <person name="Fowler G."/>
            <person name="Francisco L."/>
            <person name="Fu Q."/>
            <person name="Gubbala S."/>
            <person name="Hale W."/>
            <person name="Han Y."/>
            <person name="Hemphill L."/>
            <person name="Highlander S.K."/>
            <person name="Hirani K."/>
            <person name="Hogues M."/>
            <person name="Jackson L."/>
            <person name="Jakkamsetti A."/>
            <person name="Javaid M."/>
            <person name="Jiang H."/>
            <person name="Korchina V."/>
            <person name="Kovar C."/>
            <person name="Lara F."/>
            <person name="Lee S."/>
            <person name="Mata R."/>
            <person name="Mathew T."/>
            <person name="Moen C."/>
            <person name="Morales K."/>
            <person name="Munidasa M."/>
            <person name="Nazareth L."/>
            <person name="Ngo R."/>
            <person name="Nguyen L."/>
            <person name="Okwuonu G."/>
            <person name="Ongeri F."/>
            <person name="Patil S."/>
            <person name="Petrosino J."/>
            <person name="Pham C."/>
            <person name="Pham P."/>
            <person name="Pu L.-L."/>
            <person name="Puazo M."/>
            <person name="Raj R."/>
            <person name="Reid J."/>
            <person name="Rouhana J."/>
            <person name="Saada N."/>
            <person name="Shang Y."/>
            <person name="Simmons D."/>
            <person name="Thornton R."/>
            <person name="Warren J."/>
            <person name="Weissenberger G."/>
            <person name="Zhang J."/>
            <person name="Zhang L."/>
            <person name="Zhou C."/>
            <person name="Zhu D."/>
            <person name="Muzny D."/>
            <person name="Worley K."/>
            <person name="Gibbs R."/>
        </authorList>
    </citation>
    <scope>NUCLEOTIDE SEQUENCE [LARGE SCALE GENOMIC DNA]</scope>
    <source>
        <strain evidence="2 3">ATCC 49957</strain>
    </source>
</reference>
<name>D5RKP5_9PROT</name>
<comment type="caution">
    <text evidence="2">The sequence shown here is derived from an EMBL/GenBank/DDBJ whole genome shotgun (WGS) entry which is preliminary data.</text>
</comment>
<protein>
    <submittedName>
        <fullName evidence="2">Uncharacterized protein</fullName>
    </submittedName>
</protein>
<proteinExistence type="predicted"/>
<dbReference type="HOGENOM" id="CLU_2764109_0_0_5"/>
<accession>D5RKP5</accession>
<dbReference type="RefSeq" id="WP_007004879.1">
    <property type="nucleotide sequence ID" value="NZ_GG770780.1"/>
</dbReference>
<sequence length="71" mass="7458">MDTLRTLADHRIRRILGGLGLGIALVMAGLAAEPALSLQSGALLTAAVWLGLWGAALRVPRQDLRGSVLWG</sequence>
<dbReference type="EMBL" id="ADVL01000273">
    <property type="protein sequence ID" value="EFH12131.1"/>
    <property type="molecule type" value="Genomic_DNA"/>
</dbReference>
<feature type="non-terminal residue" evidence="2">
    <location>
        <position position="71"/>
    </location>
</feature>
<keyword evidence="1" id="KW-0812">Transmembrane</keyword>